<accession>A0A9W8IXV1</accession>
<dbReference type="PANTHER" id="PTHR10039">
    <property type="entry name" value="AMELOGENIN"/>
    <property type="match status" value="1"/>
</dbReference>
<protein>
    <recommendedName>
        <fullName evidence="2">Nephrocystin 3-like N-terminal domain-containing protein</fullName>
    </recommendedName>
</protein>
<keyword evidence="1" id="KW-0677">Repeat</keyword>
<name>A0A9W8IXV1_9AGAR</name>
<evidence type="ECO:0000313" key="4">
    <source>
        <dbReference type="Proteomes" id="UP001140091"/>
    </source>
</evidence>
<evidence type="ECO:0000259" key="2">
    <source>
        <dbReference type="Pfam" id="PF24883"/>
    </source>
</evidence>
<evidence type="ECO:0000313" key="3">
    <source>
        <dbReference type="EMBL" id="KAJ2922709.1"/>
    </source>
</evidence>
<feature type="non-terminal residue" evidence="3">
    <location>
        <position position="568"/>
    </location>
</feature>
<gene>
    <name evidence="3" type="ORF">H1R20_g14386</name>
</gene>
<dbReference type="AlphaFoldDB" id="A0A9W8IXV1"/>
<evidence type="ECO:0000256" key="1">
    <source>
        <dbReference type="ARBA" id="ARBA00022737"/>
    </source>
</evidence>
<sequence length="568" mass="64666">MERNSPKRFIITLTYQLFISIPELAPHIENAVKRNRIILRKALEVQLKKLIIEPFKALGDTTDMPNRLIIIDGLDECINSDQESRVDKKYAEDQEAVQIRVLDLIRTLASHQLPLSFLILSRPEAWIKQHIESEPFEDLVEHVDLYEVGDHLKDVETFVKAELSRLGLDKEELVTGLVKRANGHMLYASTVIKHIDCPYDDPRTRLENILNDYSNSNPDLTHSTPFSSLYELYRQILRSCPEGNRSVMIDVLEAICAVPDCFDVGVGIHQAVGVFDHIVGRVPGAGMKAIRGLHAVLRSQTIEDDSVETFFIHRSFHEFLRDPCSSQEFHIDEEKGLRRLLLGCLHSMSFITLHRRVDEDHVRFALGSWSSLFSDWNGLLRGTQPDTAEYRVEVVEMVQKLLEIDLTACFVHTFTLDFAFRWKLRLSFLLCNDDRSNGIIISAYPGVYESNILVKSAISHVVASHNAAIVHVLQSHTLIANGWCTYFPGAVYEHLWKLSSRPEGWDSDRVVRALKTLRQASSDVFDSLMAAIEDESQEQRADMVRADEEYQSVRTLIASIQDNVCVSG</sequence>
<keyword evidence="4" id="KW-1185">Reference proteome</keyword>
<dbReference type="PANTHER" id="PTHR10039:SF14">
    <property type="entry name" value="NACHT DOMAIN-CONTAINING PROTEIN"/>
    <property type="match status" value="1"/>
</dbReference>
<organism evidence="3 4">
    <name type="scientific">Candolleomyces eurysporus</name>
    <dbReference type="NCBI Taxonomy" id="2828524"/>
    <lineage>
        <taxon>Eukaryota</taxon>
        <taxon>Fungi</taxon>
        <taxon>Dikarya</taxon>
        <taxon>Basidiomycota</taxon>
        <taxon>Agaricomycotina</taxon>
        <taxon>Agaricomycetes</taxon>
        <taxon>Agaricomycetidae</taxon>
        <taxon>Agaricales</taxon>
        <taxon>Agaricineae</taxon>
        <taxon>Psathyrellaceae</taxon>
        <taxon>Candolleomyces</taxon>
    </lineage>
</organism>
<dbReference type="InterPro" id="IPR056884">
    <property type="entry name" value="NPHP3-like_N"/>
</dbReference>
<proteinExistence type="predicted"/>
<comment type="caution">
    <text evidence="3">The sequence shown here is derived from an EMBL/GenBank/DDBJ whole genome shotgun (WGS) entry which is preliminary data.</text>
</comment>
<reference evidence="3" key="1">
    <citation type="submission" date="2022-06" db="EMBL/GenBank/DDBJ databases">
        <title>Genome Sequence of Candolleomyces eurysporus.</title>
        <authorList>
            <person name="Buettner E."/>
        </authorList>
    </citation>
    <scope>NUCLEOTIDE SEQUENCE</scope>
    <source>
        <strain evidence="3">VTCC 930004</strain>
    </source>
</reference>
<dbReference type="Pfam" id="PF24883">
    <property type="entry name" value="NPHP3_N"/>
    <property type="match status" value="1"/>
</dbReference>
<dbReference type="OrthoDB" id="206617at2759"/>
<dbReference type="Proteomes" id="UP001140091">
    <property type="component" value="Unassembled WGS sequence"/>
</dbReference>
<dbReference type="EMBL" id="JANBPK010001478">
    <property type="protein sequence ID" value="KAJ2922709.1"/>
    <property type="molecule type" value="Genomic_DNA"/>
</dbReference>
<feature type="domain" description="Nephrocystin 3-like N-terminal" evidence="2">
    <location>
        <begin position="2"/>
        <end position="122"/>
    </location>
</feature>